<proteinExistence type="evidence at transcript level"/>
<feature type="transmembrane region" description="Helical" evidence="1">
    <location>
        <begin position="6"/>
        <end position="25"/>
    </location>
</feature>
<keyword evidence="1" id="KW-1133">Transmembrane helix</keyword>
<evidence type="ECO:0000313" key="2">
    <source>
        <dbReference type="EMBL" id="JAA94269.1"/>
    </source>
</evidence>
<keyword evidence="1" id="KW-0812">Transmembrane</keyword>
<feature type="transmembrane region" description="Helical" evidence="1">
    <location>
        <begin position="46"/>
        <end position="72"/>
    </location>
</feature>
<protein>
    <submittedName>
        <fullName evidence="2">Uncharacterized protein</fullName>
    </submittedName>
</protein>
<evidence type="ECO:0000256" key="1">
    <source>
        <dbReference type="SAM" id="Phobius"/>
    </source>
</evidence>
<accession>T1D5C4</accession>
<reference evidence="2" key="1">
    <citation type="journal article" date="2013" name="BMC Genomics">
        <title>A deep insight into the sialotranscriptome of the mosquito, Psorophora albipes.</title>
        <authorList>
            <person name="Chagas A.C."/>
            <person name="Calvo E."/>
            <person name="Rios-Velasquez C.M."/>
            <person name="Pessoa F.A."/>
            <person name="Medeiros J.F."/>
            <person name="Ribeiro J.M."/>
        </authorList>
    </citation>
    <scope>NUCLEOTIDE SEQUENCE</scope>
</reference>
<sequence>MITFLRLLFYIYHYGLHVCSTLAVCGKFQTYKGKNVNQTKFLFPNLFCLSLLLLLSMAYKCLAISCLLLRLSICSLKLNLHETLLLLLLLFCSRAKMICLKLIYNLMTIIDTYMLKCVCLCFLYVY</sequence>
<dbReference type="EMBL" id="GALA01000583">
    <property type="protein sequence ID" value="JAA94269.1"/>
    <property type="molecule type" value="mRNA"/>
</dbReference>
<dbReference type="AlphaFoldDB" id="T1D5C4"/>
<organism evidence="2">
    <name type="scientific">Psorophora albipes</name>
    <dbReference type="NCBI Taxonomy" id="869069"/>
    <lineage>
        <taxon>Eukaryota</taxon>
        <taxon>Metazoa</taxon>
        <taxon>Ecdysozoa</taxon>
        <taxon>Arthropoda</taxon>
        <taxon>Hexapoda</taxon>
        <taxon>Insecta</taxon>
        <taxon>Pterygota</taxon>
        <taxon>Neoptera</taxon>
        <taxon>Endopterygota</taxon>
        <taxon>Diptera</taxon>
        <taxon>Nematocera</taxon>
        <taxon>Culicoidea</taxon>
        <taxon>Culicidae</taxon>
        <taxon>Culicinae</taxon>
        <taxon>Aedini</taxon>
        <taxon>Psorophora</taxon>
    </lineage>
</organism>
<feature type="transmembrane region" description="Helical" evidence="1">
    <location>
        <begin position="78"/>
        <end position="95"/>
    </location>
</feature>
<name>T1D5C4_9DIPT</name>
<keyword evidence="1" id="KW-0472">Membrane</keyword>